<reference evidence="4" key="1">
    <citation type="submission" date="2020-05" db="EMBL/GenBank/DDBJ databases">
        <authorList>
            <person name="Chiriac C."/>
            <person name="Salcher M."/>
            <person name="Ghai R."/>
            <person name="Kavagutti S V."/>
        </authorList>
    </citation>
    <scope>NUCLEOTIDE SEQUENCE</scope>
</reference>
<dbReference type="PROSITE" id="PS52050">
    <property type="entry name" value="WYL"/>
    <property type="match status" value="1"/>
</dbReference>
<dbReference type="PANTHER" id="PTHR34580:SF3">
    <property type="entry name" value="PROTEIN PAFB"/>
    <property type="match status" value="1"/>
</dbReference>
<sequence>MIMPKSASLSGADRYNFMLALTGYLISHRQQPLSELAKHFQVSEKEIKSAVVTISLSGVGMYRPDELFFLDYDLLEEDIVDLSFAPTLEAVPRLSTRQAAAIASGLAYLVDLVEPQDQVHINELLEILGKGALSTKELPFMVQPTRGDGDLALVRQAVAESRALVCSYINSSGEVSNREIEPQLLESRESNWFVRGFCRTNKESRVFRLDRMREIKLLETFEERTVSSGDGSEIYQVRETDTEVLFEVEPEAFGLIADYKPEHEISGNSAVQVKIAIGELETLGRIVSRYSGKVRVLAPESARKAVRDFAQRALGHHKPEPQAE</sequence>
<proteinExistence type="predicted"/>
<organism evidence="4">
    <name type="scientific">freshwater metagenome</name>
    <dbReference type="NCBI Taxonomy" id="449393"/>
    <lineage>
        <taxon>unclassified sequences</taxon>
        <taxon>metagenomes</taxon>
        <taxon>ecological metagenomes</taxon>
    </lineage>
</organism>
<protein>
    <submittedName>
        <fullName evidence="4">Unannotated protein</fullName>
    </submittedName>
</protein>
<dbReference type="Pfam" id="PF25583">
    <property type="entry name" value="WCX"/>
    <property type="match status" value="1"/>
</dbReference>
<dbReference type="EMBL" id="CAEZWX010000019">
    <property type="protein sequence ID" value="CAB4665095.1"/>
    <property type="molecule type" value="Genomic_DNA"/>
</dbReference>
<dbReference type="InterPro" id="IPR028349">
    <property type="entry name" value="PafC-like"/>
</dbReference>
<dbReference type="Pfam" id="PF13280">
    <property type="entry name" value="WYL"/>
    <property type="match status" value="1"/>
</dbReference>
<feature type="domain" description="WYL" evidence="1">
    <location>
        <begin position="151"/>
        <end position="216"/>
    </location>
</feature>
<name>A0A6J6LXB7_9ZZZZ</name>
<dbReference type="InterPro" id="IPR043839">
    <property type="entry name" value="PafC_HTH"/>
</dbReference>
<evidence type="ECO:0000259" key="3">
    <source>
        <dbReference type="Pfam" id="PF25583"/>
    </source>
</evidence>
<feature type="domain" description="WCX" evidence="3">
    <location>
        <begin position="243"/>
        <end position="314"/>
    </location>
</feature>
<dbReference type="PANTHER" id="PTHR34580">
    <property type="match status" value="1"/>
</dbReference>
<dbReference type="PIRSF" id="PIRSF016838">
    <property type="entry name" value="PafC"/>
    <property type="match status" value="1"/>
</dbReference>
<accession>A0A6J6LXB7</accession>
<evidence type="ECO:0000259" key="1">
    <source>
        <dbReference type="Pfam" id="PF13280"/>
    </source>
</evidence>
<dbReference type="Pfam" id="PF19187">
    <property type="entry name" value="HTH_PafC"/>
    <property type="match status" value="1"/>
</dbReference>
<dbReference type="InterPro" id="IPR026881">
    <property type="entry name" value="WYL_dom"/>
</dbReference>
<evidence type="ECO:0000313" key="4">
    <source>
        <dbReference type="EMBL" id="CAB4665095.1"/>
    </source>
</evidence>
<feature type="domain" description="PafC HTH" evidence="2">
    <location>
        <begin position="16"/>
        <end position="126"/>
    </location>
</feature>
<dbReference type="InterPro" id="IPR051534">
    <property type="entry name" value="CBASS_pafABC_assoc_protein"/>
</dbReference>
<dbReference type="AlphaFoldDB" id="A0A6J6LXB7"/>
<gene>
    <name evidence="4" type="ORF">UFOPK2328_00247</name>
</gene>
<dbReference type="InterPro" id="IPR057727">
    <property type="entry name" value="WCX_dom"/>
</dbReference>
<evidence type="ECO:0000259" key="2">
    <source>
        <dbReference type="Pfam" id="PF19187"/>
    </source>
</evidence>